<dbReference type="AlphaFoldDB" id="A0A3S3R2F5"/>
<dbReference type="InterPro" id="IPR007345">
    <property type="entry name" value="Polysacch_pyruvyl_Trfase"/>
</dbReference>
<dbReference type="Proteomes" id="UP000287563">
    <property type="component" value="Unassembled WGS sequence"/>
</dbReference>
<feature type="domain" description="Polysaccharide pyruvyl transferase" evidence="1">
    <location>
        <begin position="13"/>
        <end position="315"/>
    </location>
</feature>
<dbReference type="OrthoDB" id="9799278at2"/>
<keyword evidence="2" id="KW-0808">Transferase</keyword>
<dbReference type="Pfam" id="PF04230">
    <property type="entry name" value="PS_pyruv_trans"/>
    <property type="match status" value="1"/>
</dbReference>
<dbReference type="EMBL" id="RJLM01000001">
    <property type="protein sequence ID" value="RWX56617.1"/>
    <property type="molecule type" value="Genomic_DNA"/>
</dbReference>
<evidence type="ECO:0000313" key="3">
    <source>
        <dbReference type="Proteomes" id="UP000287563"/>
    </source>
</evidence>
<gene>
    <name evidence="2" type="ORF">EDI28_00780</name>
</gene>
<reference evidence="2 3" key="1">
    <citation type="submission" date="2018-11" db="EMBL/GenBank/DDBJ databases">
        <title>Photobacterium sp. BEI247 sp. nov., a marine bacterium isolated from Yongle Blue Hole in the South China Sea.</title>
        <authorList>
            <person name="Wang X."/>
        </authorList>
    </citation>
    <scope>NUCLEOTIDE SEQUENCE [LARGE SCALE GENOMIC DNA]</scope>
    <source>
        <strain evidence="3">BEI247</strain>
    </source>
</reference>
<accession>A0A3S3R2F5</accession>
<dbReference type="RefSeq" id="WP_128781939.1">
    <property type="nucleotide sequence ID" value="NZ_RJLM01000001.1"/>
</dbReference>
<keyword evidence="3" id="KW-1185">Reference proteome</keyword>
<proteinExistence type="predicted"/>
<evidence type="ECO:0000313" key="2">
    <source>
        <dbReference type="EMBL" id="RWX56617.1"/>
    </source>
</evidence>
<sequence length="374" mass="43089">MKIGILTFHRAHNYGAVLQAYAMKYNYSKHGETELIDYWPDYHGADYDLLDKRFLNKDISFLQRVKYLKSSIKRLLIAPIRLARHGKFKHFINNNFVNCNRKLIVDPKDIPNDFDIYVYGSDQIWRVYDMTDYPRPDLVYLGKNTPETAKRIAYAASMGQVNNQTLEDESVNNLLRRFDSLGVREKSLMQAISKINSLNVQQVLDPTFLVPKTHWEEMIRDIPRICEKPYLLFYSLINSDESRILANKICEEKGLKLIEINGFETLSGHFKSGVIQSAGPLDFLKLIYDAEYIVSTSFHGVVFSILFEKNFYACGMGNHVARVASLLEVLELNERLVDLGNAEISSIDYSNSRSILKSLIDDSILFIENSLQKN</sequence>
<organism evidence="2 3">
    <name type="scientific">Photobacterium chitinilyticum</name>
    <dbReference type="NCBI Taxonomy" id="2485123"/>
    <lineage>
        <taxon>Bacteria</taxon>
        <taxon>Pseudomonadati</taxon>
        <taxon>Pseudomonadota</taxon>
        <taxon>Gammaproteobacteria</taxon>
        <taxon>Vibrionales</taxon>
        <taxon>Vibrionaceae</taxon>
        <taxon>Photobacterium</taxon>
    </lineage>
</organism>
<dbReference type="GO" id="GO:0016740">
    <property type="term" value="F:transferase activity"/>
    <property type="evidence" value="ECO:0007669"/>
    <property type="project" value="UniProtKB-KW"/>
</dbReference>
<comment type="caution">
    <text evidence="2">The sequence shown here is derived from an EMBL/GenBank/DDBJ whole genome shotgun (WGS) entry which is preliminary data.</text>
</comment>
<evidence type="ECO:0000259" key="1">
    <source>
        <dbReference type="Pfam" id="PF04230"/>
    </source>
</evidence>
<name>A0A3S3R2F5_9GAMM</name>
<protein>
    <submittedName>
        <fullName evidence="2">Polysaccharide pyruvyl transferase family protein</fullName>
    </submittedName>
</protein>